<reference evidence="1" key="1">
    <citation type="journal article" date="2012" name="Nature">
        <title>The tomato genome sequence provides insights into fleshy fruit evolution.</title>
        <authorList>
            <consortium name="Tomato Genome Consortium"/>
        </authorList>
    </citation>
    <scope>NUCLEOTIDE SEQUENCE [LARGE SCALE GENOMIC DNA]</scope>
    <source>
        <strain evidence="1">cv. Heinz 1706</strain>
    </source>
</reference>
<dbReference type="AlphaFoldDB" id="A0A3Q7HER1"/>
<accession>A0A3Q7HER1</accession>
<organism evidence="1">
    <name type="scientific">Solanum lycopersicum</name>
    <name type="common">Tomato</name>
    <name type="synonym">Lycopersicon esculentum</name>
    <dbReference type="NCBI Taxonomy" id="4081"/>
    <lineage>
        <taxon>Eukaryota</taxon>
        <taxon>Viridiplantae</taxon>
        <taxon>Streptophyta</taxon>
        <taxon>Embryophyta</taxon>
        <taxon>Tracheophyta</taxon>
        <taxon>Spermatophyta</taxon>
        <taxon>Magnoliopsida</taxon>
        <taxon>eudicotyledons</taxon>
        <taxon>Gunneridae</taxon>
        <taxon>Pentapetalae</taxon>
        <taxon>asterids</taxon>
        <taxon>lamiids</taxon>
        <taxon>Solanales</taxon>
        <taxon>Solanaceae</taxon>
        <taxon>Solanoideae</taxon>
        <taxon>Solaneae</taxon>
        <taxon>Solanum</taxon>
        <taxon>Solanum subgen. Lycopersicon</taxon>
    </lineage>
</organism>
<dbReference type="EnsemblPlants" id="Solyc07g063060.2.1">
    <property type="protein sequence ID" value="Solyc07g063060.2.1"/>
    <property type="gene ID" value="Solyc07g063060.2"/>
</dbReference>
<sequence>MKSRVKDHSCHLHGMECCLVTMLNPLAKEFQVQQDLENGVAGAVCIPYDAAGKMEIIMSLVTNVEAMIKTDCKITALKELQLFRNELLQASRCTYTEVAAELHRDFCLVAQNMKSFENISLDFSMQQ</sequence>
<name>A0A3Q7HER1_SOLLC</name>
<dbReference type="InParanoid" id="A0A3Q7HER1"/>
<dbReference type="PaxDb" id="4081-Solyc07g063060.1.1"/>
<dbReference type="Proteomes" id="UP000004994">
    <property type="component" value="Chromosome 7"/>
</dbReference>
<reference evidence="1" key="2">
    <citation type="submission" date="2019-01" db="UniProtKB">
        <authorList>
            <consortium name="EnsemblPlants"/>
        </authorList>
    </citation>
    <scope>IDENTIFICATION</scope>
    <source>
        <strain evidence="1">cv. Heinz 1706</strain>
    </source>
</reference>
<evidence type="ECO:0000313" key="1">
    <source>
        <dbReference type="EnsemblPlants" id="Solyc07g063060.2.1"/>
    </source>
</evidence>
<dbReference type="Gramene" id="Solyc07g063060.2.1">
    <property type="protein sequence ID" value="Solyc07g063060.2.1"/>
    <property type="gene ID" value="Solyc07g063060.2"/>
</dbReference>
<keyword evidence="2" id="KW-1185">Reference proteome</keyword>
<evidence type="ECO:0000313" key="2">
    <source>
        <dbReference type="Proteomes" id="UP000004994"/>
    </source>
</evidence>
<protein>
    <submittedName>
        <fullName evidence="1">Uncharacterized protein</fullName>
    </submittedName>
</protein>
<proteinExistence type="predicted"/>
<dbReference type="STRING" id="4081.A0A3Q7HER1"/>